<reference evidence="2 3" key="1">
    <citation type="submission" date="2020-03" db="EMBL/GenBank/DDBJ databases">
        <title>Nocardioides sp. nov., isolated from fish.</title>
        <authorList>
            <person name="Hyun D.-W."/>
            <person name="Bae J.-W."/>
        </authorList>
    </citation>
    <scope>NUCLEOTIDE SEQUENCE [LARGE SCALE GENOMIC DNA]</scope>
    <source>
        <strain evidence="2 3">HDW12A</strain>
    </source>
</reference>
<feature type="region of interest" description="Disordered" evidence="1">
    <location>
        <begin position="308"/>
        <end position="330"/>
    </location>
</feature>
<name>A0A6G7YEF9_9ACTN</name>
<dbReference type="Pfam" id="PF13704">
    <property type="entry name" value="Glyco_tranf_2_4"/>
    <property type="match status" value="1"/>
</dbReference>
<accession>A0A6G7YEF9</accession>
<dbReference type="KEGG" id="npi:G7071_06130"/>
<evidence type="ECO:0000313" key="3">
    <source>
        <dbReference type="Proteomes" id="UP000502035"/>
    </source>
</evidence>
<organism evidence="2 3">
    <name type="scientific">Nocardioides piscis</name>
    <dbReference type="NCBI Taxonomy" id="2714938"/>
    <lineage>
        <taxon>Bacteria</taxon>
        <taxon>Bacillati</taxon>
        <taxon>Actinomycetota</taxon>
        <taxon>Actinomycetes</taxon>
        <taxon>Propionibacteriales</taxon>
        <taxon>Nocardioidaceae</taxon>
        <taxon>Nocardioides</taxon>
    </lineage>
</organism>
<gene>
    <name evidence="2" type="ORF">G7071_06130</name>
</gene>
<dbReference type="EMBL" id="CP049866">
    <property type="protein sequence ID" value="QIK75066.1"/>
    <property type="molecule type" value="Genomic_DNA"/>
</dbReference>
<dbReference type="AlphaFoldDB" id="A0A6G7YEF9"/>
<evidence type="ECO:0000313" key="2">
    <source>
        <dbReference type="EMBL" id="QIK75066.1"/>
    </source>
</evidence>
<evidence type="ECO:0008006" key="4">
    <source>
        <dbReference type="Google" id="ProtNLM"/>
    </source>
</evidence>
<protein>
    <recommendedName>
        <fullName evidence="4">Glycosyltransferase family 2 protein</fullName>
    </recommendedName>
</protein>
<evidence type="ECO:0000256" key="1">
    <source>
        <dbReference type="SAM" id="MobiDB-lite"/>
    </source>
</evidence>
<dbReference type="Proteomes" id="UP000502035">
    <property type="component" value="Chromosome"/>
</dbReference>
<proteinExistence type="predicted"/>
<sequence>MSDLVLVAVTLVRDTLPNVHRFVEGNLGAGIDHLVVVLDGPAADVEAHLEGHPQVTTIVADDRWWGGERVATLNGRQRVVANLVRAAAADAGLVDWLFFVDGDEIALVDRQVLADVPADFDAVRLRPLEAVAGGGDLFKRLLTRPELRRLKRLGLVEKANNARYFHGHVSGKVGVRPAADVRLGVHAAELPNGEKVPAYEHPALRHLHHESPTLSEFDRKWTALAASGPPPGMRERRAEILQAFIALTAEPDPARRDVVVRELYDVHVAEDVAGLEAAGVLERIDVRALPPTSTPLGARRRTALEAAIHGQEARPRAEFLPLRPGTAPPA</sequence>
<dbReference type="RefSeq" id="WP_166316208.1">
    <property type="nucleotide sequence ID" value="NZ_CP049866.1"/>
</dbReference>
<keyword evidence="3" id="KW-1185">Reference proteome</keyword>